<comment type="caution">
    <text evidence="1">The sequence shown here is derived from an EMBL/GenBank/DDBJ whole genome shotgun (WGS) entry which is preliminary data.</text>
</comment>
<name>N9DS10_ACIBZ</name>
<evidence type="ECO:0000313" key="2">
    <source>
        <dbReference type="Proteomes" id="UP000013251"/>
    </source>
</evidence>
<protein>
    <submittedName>
        <fullName evidence="1">Uncharacterized protein</fullName>
    </submittedName>
</protein>
<dbReference type="Proteomes" id="UP000013251">
    <property type="component" value="Unassembled WGS sequence"/>
</dbReference>
<accession>N9DS10</accession>
<evidence type="ECO:0000313" key="1">
    <source>
        <dbReference type="EMBL" id="ENW01003.1"/>
    </source>
</evidence>
<proteinExistence type="predicted"/>
<gene>
    <name evidence="1" type="ORF">F938_00519</name>
</gene>
<reference evidence="1 2" key="1">
    <citation type="submission" date="2013-02" db="EMBL/GenBank/DDBJ databases">
        <title>The Genome Sequence of Acinetobacter bereziniae CIP 70.12.</title>
        <authorList>
            <consortium name="The Broad Institute Genome Sequencing Platform"/>
            <consortium name="The Broad Institute Genome Sequencing Center for Infectious Disease"/>
            <person name="Cerqueira G."/>
            <person name="Feldgarden M."/>
            <person name="Courvalin P."/>
            <person name="Perichon B."/>
            <person name="Grillot-Courvalin C."/>
            <person name="Clermont D."/>
            <person name="Rocha E."/>
            <person name="Yoon E.-J."/>
            <person name="Nemec A."/>
            <person name="Walker B."/>
            <person name="Young S.K."/>
            <person name="Zeng Q."/>
            <person name="Gargeya S."/>
            <person name="Fitzgerald M."/>
            <person name="Haas B."/>
            <person name="Abouelleil A."/>
            <person name="Alvarado L."/>
            <person name="Arachchi H.M."/>
            <person name="Berlin A.M."/>
            <person name="Chapman S.B."/>
            <person name="Dewar J."/>
            <person name="Goldberg J."/>
            <person name="Griggs A."/>
            <person name="Gujja S."/>
            <person name="Hansen M."/>
            <person name="Howarth C."/>
            <person name="Imamovic A."/>
            <person name="Larimer J."/>
            <person name="McCowan C."/>
            <person name="Murphy C."/>
            <person name="Neiman D."/>
            <person name="Pearson M."/>
            <person name="Priest M."/>
            <person name="Roberts A."/>
            <person name="Saif S."/>
            <person name="Shea T."/>
            <person name="Sisk P."/>
            <person name="Sykes S."/>
            <person name="Wortman J."/>
            <person name="Nusbaum C."/>
            <person name="Birren B."/>
        </authorList>
    </citation>
    <scope>NUCLEOTIDE SEQUENCE [LARGE SCALE GENOMIC DNA]</scope>
    <source>
        <strain evidence="1 2">CIP 70.12</strain>
    </source>
</reference>
<organism evidence="1 2">
    <name type="scientific">Acinetobacter bereziniae LMG 1003 = CIP 70.12</name>
    <dbReference type="NCBI Taxonomy" id="981324"/>
    <lineage>
        <taxon>Bacteria</taxon>
        <taxon>Pseudomonadati</taxon>
        <taxon>Pseudomonadota</taxon>
        <taxon>Gammaproteobacteria</taxon>
        <taxon>Moraxellales</taxon>
        <taxon>Moraxellaceae</taxon>
        <taxon>Acinetobacter</taxon>
    </lineage>
</organism>
<keyword evidence="2" id="KW-1185">Reference proteome</keyword>
<dbReference type="EMBL" id="APQG01000012">
    <property type="protein sequence ID" value="ENW01003.1"/>
    <property type="molecule type" value="Genomic_DNA"/>
</dbReference>
<dbReference type="AlphaFoldDB" id="N9DS10"/>
<dbReference type="HOGENOM" id="CLU_3178919_0_0_6"/>
<dbReference type="PATRIC" id="fig|1217650.3.peg.491"/>
<sequence length="46" mass="5355">MNFRKLKAYSLSNHEDSILNNLQESKMDIDLLYVKNVLMTPNKIDG</sequence>